<dbReference type="GO" id="GO:0004674">
    <property type="term" value="F:protein serine/threonine kinase activity"/>
    <property type="evidence" value="ECO:0007669"/>
    <property type="project" value="UniProtKB-KW"/>
</dbReference>
<organism evidence="9">
    <name type="scientific">Pandoravirus quercus</name>
    <dbReference type="NCBI Taxonomy" id="2107709"/>
    <lineage>
        <taxon>Viruses</taxon>
        <taxon>Pandoravirus</taxon>
    </lineage>
</organism>
<proteinExistence type="predicted"/>
<dbReference type="PROSITE" id="PS00108">
    <property type="entry name" value="PROTEIN_KINASE_ST"/>
    <property type="match status" value="2"/>
</dbReference>
<dbReference type="InterPro" id="IPR029787">
    <property type="entry name" value="Nucleotide_cyclase"/>
</dbReference>
<reference evidence="9" key="1">
    <citation type="journal article" date="2018" name="Nat. Commun.">
        <title>Diversity and evolution of the emerging Pandoraviridae family.</title>
        <authorList>
            <person name="Legendre M."/>
            <person name="Fabre E."/>
            <person name="Poirot O."/>
            <person name="Jeudy S."/>
            <person name="Lartigue A."/>
            <person name="Alempic J.M."/>
            <person name="Beucher L."/>
            <person name="Philippe N."/>
            <person name="Bertaux L."/>
            <person name="Christo-Foroux E."/>
            <person name="Labadie K."/>
            <person name="Coute Y."/>
            <person name="Abergel C."/>
            <person name="Claverie J.M."/>
        </authorList>
    </citation>
    <scope>NUCLEOTIDE SEQUENCE [LARGE SCALE GENOMIC DNA]</scope>
    <source>
        <strain evidence="9">Quercus</strain>
    </source>
</reference>
<dbReference type="PROSITE" id="PS00107">
    <property type="entry name" value="PROTEIN_KINASE_ATP"/>
    <property type="match status" value="2"/>
</dbReference>
<dbReference type="Proteomes" id="UP000248852">
    <property type="component" value="Segment"/>
</dbReference>
<dbReference type="GO" id="GO:0016020">
    <property type="term" value="C:membrane"/>
    <property type="evidence" value="ECO:0007669"/>
    <property type="project" value="UniProtKB-SubCell"/>
</dbReference>
<feature type="transmembrane region" description="Helical" evidence="7">
    <location>
        <begin position="987"/>
        <end position="1016"/>
    </location>
</feature>
<dbReference type="Gene3D" id="3.30.200.20">
    <property type="entry name" value="Phosphorylase Kinase, domain 1"/>
    <property type="match status" value="2"/>
</dbReference>
<dbReference type="SUPFAM" id="SSF53850">
    <property type="entry name" value="Periplasmic binding protein-like II"/>
    <property type="match status" value="2"/>
</dbReference>
<sequence>MTVPLTRRHSGDMLFSRCRILWASMAVLVLLLLALASRAVIADPVCLPLDQTDDTSILPVTPTKTLLFEGTAVGGDALDVVASAYVFTVDDVAVQRLGTDAATAMADYDSGRCDAVLLAAQVPRALAGRVQLPVAAYGVEVVYSFAGGSSMVIFDGLPLFAAVWAGTITRWDDPAFGAGSGATPDMLPPGEVLIAVERFPTGSLETEAASLGATFAQALSSASPAFADAYAAHGGDLAALVLATAGINRTLLVDPVTWSVVVPAGTTPSGPVYDPVTGARLFASTTAALASGDGVIAYTIGGDPATAPYMRPMLTNRAGRFFFGWMPSAAHAALNTYDALALRNIPYNTGVLGLSNLDDPNTWPVVGLVTAVLRTDAIPAGYDCQYAEAALDFLAWLEINDGALAATLASRGLVPLSSNFRQRATDMMGAISLCGSFSSSGSSGDMAPSSSSTLYNGTTEADPMDGATQDTRTTTATITGTTTAVTAAATGTTTTTVTAVGTTRVAAAALVGAGTTSLVWSGWMQAYASRVGAASATRLKLAEDGEDEAISRLALYGVDFAVTSAGATDLTPVLAAACVDCMSVPMAVRPYAAIYNVPEIARAGVSLLLDANLLAGIFLGRIDVWNHVDIVAANPSLAELLPGRQIIVALAKGGTASGAGGPLGGVANRFAAEYMAADAAFRAEVLNGSATTTGLASIVYPLESSAPARILVAGDHVAAAVKATLYSVGVDAIEAALAARNPSVADLRDANGNRVSPKADALALATADFVLDDFVARSPARRATAYSPMTSSTSSLPQSSSHAPRANATLPFAGLPTMMVGAATAGAWPILGWHHAYMHRETTPDCAKAAGLVDAFYWTQTSDDGVTVAAAQGLATSARAAGPAAAARIISALADVTCLSSAGEPVQVLGVAPCLYVPPDAADPAVAVTVCANHGKCLASASPSTPPTTTTTWSAVACSCDAGWTGAHCETVDADSTSRDDGVSTSVIVGIAVGVAVPVCCGIVLLVLLVAALVVVRHRGARRRALDSGCEIDPEEITILRDLGAGATSNVFEGTWRGTRVAVKRFHTPARGWDRTALAHFSEEVRVMCTLRHPHVVMFMGASTRPPVLAIVMEHMALGSLRDVLDNELLVQIPFKLKVAIAHHAAKGMHFLHSSGISHGDLKSLNILITEKWQTKVSDFGLSSMRGGNNNGNNGKGGGLIGGVDAQHQQQQHHNLGTVHWAAPERIRWASGGDEADVQAADVYSFGIVLWELLTRDSPYRGCSPAAIQVAVMRDGMRPDAHVARAALAAEGVDVFDAARYEPEDDISAAVENEAMPRAIVAAYVGLYRSCWDTDPSARPTFLGVLSELGELAGLVQDARPYGASDSSSSSATHYMPGATGSTNRDVDGSRTTDTLTGASGSEATDGGGGGIDSGMLGMAGRRKAGRAPDGMVVIALADVAHAATLWETAPAAMATATLTLFQTLRRLTARYGGHESAQAGRTTASLFCAVFVDPCAAVAWAAASQRLLASDETSWPEDLLACPEAAAEYPSTASTADIESGRARPVYRGLRVRMTLHHGHVRRVSCDPGRRPEYDGEGLKEALRLTPRVRGGHVLVTEALCRCLLERPRPVVERCLAAAGRIERAAGGAFGDSRARRRARFAAGAADIISGTTATSGGPLMDGDGRTLSASPLTPVRHASCTVRALADTDDAVAQAGALAWRNIEWMLKTCDEARRRRGGSSGLHRSGHLLNDKSDASPSDSDDDDDGSDAQGSDQEQESGSRVRTLLCQIRVAQLDGRWTDHALLATGTDPHHRDDSDDSDDSDDGDDQEGRGQRGGHAWGDGQQGELRYVDSANMCRPVINPSTLNKMGPVIGAGSFATVHRANWYGAHVAVKRPARWRLNEEDLLQFRAEVMVHSKLDHPNVLPFFGACLQEGNLCLVTEYMPRGSLRDLLASPEGGRLGWDVRLRMLRHAARGVAYLHARSPPIVHRDLKPANLLVADQGDRIVVADFGLARIKEEGATVTACRGTRAYAAPEMLLSRPCTEKVDVYAMGLIMWSVLTRREPFADRGAHDAEVYADIIGGTRPQVPSDAPEDFKVLMARCWNNNPSRRPTMQAVVDALTDMIGDGHAVDVEMGLV</sequence>
<dbReference type="InterPro" id="IPR017441">
    <property type="entry name" value="Protein_kinase_ATP_BS"/>
</dbReference>
<dbReference type="InterPro" id="IPR000719">
    <property type="entry name" value="Prot_kinase_dom"/>
</dbReference>
<keyword evidence="7" id="KW-0472">Membrane</keyword>
<dbReference type="SMART" id="SM00220">
    <property type="entry name" value="S_TKc"/>
    <property type="match status" value="2"/>
</dbReference>
<keyword evidence="7" id="KW-1133">Transmembrane helix</keyword>
<keyword evidence="9" id="KW-0808">Transferase</keyword>
<keyword evidence="4 5" id="KW-0067">ATP-binding</keyword>
<dbReference type="Gene3D" id="3.30.70.1230">
    <property type="entry name" value="Nucleotide cyclase"/>
    <property type="match status" value="1"/>
</dbReference>
<evidence type="ECO:0000256" key="7">
    <source>
        <dbReference type="SAM" id="Phobius"/>
    </source>
</evidence>
<dbReference type="InterPro" id="IPR051681">
    <property type="entry name" value="Ser/Thr_Kinases-Pseudokinases"/>
</dbReference>
<feature type="region of interest" description="Disordered" evidence="6">
    <location>
        <begin position="1361"/>
        <end position="1415"/>
    </location>
</feature>
<dbReference type="GeneID" id="36844380"/>
<evidence type="ECO:0000256" key="4">
    <source>
        <dbReference type="ARBA" id="ARBA00022840"/>
    </source>
</evidence>
<dbReference type="PANTHER" id="PTHR44329">
    <property type="entry name" value="SERINE/THREONINE-PROTEIN KINASE TNNI3K-RELATED"/>
    <property type="match status" value="1"/>
</dbReference>
<feature type="domain" description="Protein kinase" evidence="8">
    <location>
        <begin position="1849"/>
        <end position="2107"/>
    </location>
</feature>
<comment type="subcellular location">
    <subcellularLocation>
        <location evidence="1">Membrane</location>
        <topology evidence="1">Single-pass membrane protein</topology>
    </subcellularLocation>
</comment>
<dbReference type="InterPro" id="IPR011009">
    <property type="entry name" value="Kinase-like_dom_sf"/>
</dbReference>
<name>A0A2U7U9Y4_9VIRU</name>
<keyword evidence="9" id="KW-0418">Kinase</keyword>
<keyword evidence="3 5" id="KW-0547">Nucleotide-binding</keyword>
<dbReference type="SUPFAM" id="SSF56112">
    <property type="entry name" value="Protein kinase-like (PK-like)"/>
    <property type="match status" value="2"/>
</dbReference>
<feature type="domain" description="Protein kinase" evidence="8">
    <location>
        <begin position="1037"/>
        <end position="1352"/>
    </location>
</feature>
<evidence type="ECO:0000256" key="2">
    <source>
        <dbReference type="ARBA" id="ARBA00022527"/>
    </source>
</evidence>
<keyword evidence="2 9" id="KW-0723">Serine/threonine-protein kinase</keyword>
<dbReference type="PROSITE" id="PS00022">
    <property type="entry name" value="EGF_1"/>
    <property type="match status" value="1"/>
</dbReference>
<dbReference type="InterPro" id="IPR001245">
    <property type="entry name" value="Ser-Thr/Tyr_kinase_cat_dom"/>
</dbReference>
<feature type="region of interest" description="Disordered" evidence="6">
    <location>
        <begin position="1718"/>
        <end position="1764"/>
    </location>
</feature>
<evidence type="ECO:0000256" key="3">
    <source>
        <dbReference type="ARBA" id="ARBA00022741"/>
    </source>
</evidence>
<dbReference type="InterPro" id="IPR000742">
    <property type="entry name" value="EGF"/>
</dbReference>
<gene>
    <name evidence="9" type="ORF">pqer_cds_817</name>
</gene>
<dbReference type="CDD" id="cd13999">
    <property type="entry name" value="STKc_MAP3K-like"/>
    <property type="match status" value="1"/>
</dbReference>
<feature type="binding site" evidence="5">
    <location>
        <position position="1064"/>
    </location>
    <ligand>
        <name>ATP</name>
        <dbReference type="ChEBI" id="CHEBI:30616"/>
    </ligand>
</feature>
<dbReference type="Gene3D" id="1.10.510.10">
    <property type="entry name" value="Transferase(Phosphotransferase) domain 1"/>
    <property type="match status" value="2"/>
</dbReference>
<dbReference type="RefSeq" id="YP_009483508.1">
    <property type="nucleotide sequence ID" value="NC_037667.1"/>
</dbReference>
<evidence type="ECO:0000256" key="5">
    <source>
        <dbReference type="PROSITE-ProRule" id="PRU10141"/>
    </source>
</evidence>
<evidence type="ECO:0000313" key="9">
    <source>
        <dbReference type="EMBL" id="AVK75239.1"/>
    </source>
</evidence>
<feature type="compositionally biased region" description="Acidic residues" evidence="6">
    <location>
        <begin position="1799"/>
        <end position="1810"/>
    </location>
</feature>
<dbReference type="EMBL" id="MG011689">
    <property type="protein sequence ID" value="AVK75239.1"/>
    <property type="molecule type" value="Genomic_DNA"/>
</dbReference>
<dbReference type="PRINTS" id="PR00109">
    <property type="entry name" value="TYRKINASE"/>
</dbReference>
<feature type="compositionally biased region" description="Gly residues" evidence="6">
    <location>
        <begin position="1816"/>
        <end position="1826"/>
    </location>
</feature>
<dbReference type="PROSITE" id="PS01186">
    <property type="entry name" value="EGF_2"/>
    <property type="match status" value="1"/>
</dbReference>
<dbReference type="PROSITE" id="PS50011">
    <property type="entry name" value="PROTEIN_KINASE_DOM"/>
    <property type="match status" value="2"/>
</dbReference>
<evidence type="ECO:0000259" key="8">
    <source>
        <dbReference type="PROSITE" id="PS50011"/>
    </source>
</evidence>
<dbReference type="InterPro" id="IPR008271">
    <property type="entry name" value="Ser/Thr_kinase_AS"/>
</dbReference>
<dbReference type="KEGG" id="vg:36844380"/>
<protein>
    <submittedName>
        <fullName evidence="9">Serine/threonine protein kinase</fullName>
    </submittedName>
</protein>
<accession>A0A2U7U9Y4</accession>
<dbReference type="SUPFAM" id="SSF55073">
    <property type="entry name" value="Nucleotide cyclase"/>
    <property type="match status" value="1"/>
</dbReference>
<evidence type="ECO:0000256" key="6">
    <source>
        <dbReference type="SAM" id="MobiDB-lite"/>
    </source>
</evidence>
<dbReference type="Pfam" id="PF00069">
    <property type="entry name" value="Pkinase"/>
    <property type="match status" value="1"/>
</dbReference>
<feature type="region of interest" description="Disordered" evidence="6">
    <location>
        <begin position="1788"/>
        <end position="1826"/>
    </location>
</feature>
<keyword evidence="7" id="KW-0812">Transmembrane</keyword>
<feature type="region of interest" description="Disordered" evidence="6">
    <location>
        <begin position="440"/>
        <end position="469"/>
    </location>
</feature>
<dbReference type="SMART" id="SM00181">
    <property type="entry name" value="EGF"/>
    <property type="match status" value="1"/>
</dbReference>
<dbReference type="Pfam" id="PF07714">
    <property type="entry name" value="PK_Tyr_Ser-Thr"/>
    <property type="match status" value="1"/>
</dbReference>
<dbReference type="PANTHER" id="PTHR44329:SF298">
    <property type="entry name" value="MIXED LINEAGE KINASE DOMAIN-LIKE PROTEIN"/>
    <property type="match status" value="1"/>
</dbReference>
<evidence type="ECO:0000256" key="1">
    <source>
        <dbReference type="ARBA" id="ARBA00004167"/>
    </source>
</evidence>
<dbReference type="GO" id="GO:0005524">
    <property type="term" value="F:ATP binding"/>
    <property type="evidence" value="ECO:0007669"/>
    <property type="project" value="UniProtKB-UniRule"/>
</dbReference>
<feature type="compositionally biased region" description="Low complexity" evidence="6">
    <location>
        <begin position="440"/>
        <end position="452"/>
    </location>
</feature>
<dbReference type="Gene3D" id="3.40.190.10">
    <property type="entry name" value="Periplasmic binding protein-like II"/>
    <property type="match status" value="4"/>
</dbReference>
<feature type="binding site" evidence="5">
    <location>
        <position position="1876"/>
    </location>
    <ligand>
        <name>ATP</name>
        <dbReference type="ChEBI" id="CHEBI:30616"/>
    </ligand>
</feature>
<dbReference type="Gene3D" id="2.10.25.10">
    <property type="entry name" value="Laminin"/>
    <property type="match status" value="1"/>
</dbReference>